<dbReference type="EMBL" id="JAHLQF010000006">
    <property type="protein sequence ID" value="MBU5486445.1"/>
    <property type="molecule type" value="Genomic_DNA"/>
</dbReference>
<gene>
    <name evidence="1" type="ORF">KQI86_19270</name>
</gene>
<keyword evidence="2" id="KW-1185">Reference proteome</keyword>
<comment type="caution">
    <text evidence="1">The sequence shown here is derived from an EMBL/GenBank/DDBJ whole genome shotgun (WGS) entry which is preliminary data.</text>
</comment>
<sequence>MNTVNSDNFNETIEGYKSYTKDFMYEVLKEKGYKESQIKEILEVMDNGFHWSKDDMTMEQARRYKRKY</sequence>
<protein>
    <submittedName>
        <fullName evidence="1">Uncharacterized protein</fullName>
    </submittedName>
</protein>
<accession>A0ABS6EPY9</accession>
<proteinExistence type="predicted"/>
<evidence type="ECO:0000313" key="1">
    <source>
        <dbReference type="EMBL" id="MBU5486445.1"/>
    </source>
</evidence>
<organism evidence="1 2">
    <name type="scientific">Clostridium mobile</name>
    <dbReference type="NCBI Taxonomy" id="2841512"/>
    <lineage>
        <taxon>Bacteria</taxon>
        <taxon>Bacillati</taxon>
        <taxon>Bacillota</taxon>
        <taxon>Clostridia</taxon>
        <taxon>Eubacteriales</taxon>
        <taxon>Clostridiaceae</taxon>
        <taxon>Clostridium</taxon>
    </lineage>
</organism>
<dbReference type="Proteomes" id="UP000726170">
    <property type="component" value="Unassembled WGS sequence"/>
</dbReference>
<dbReference type="RefSeq" id="WP_216441047.1">
    <property type="nucleotide sequence ID" value="NZ_JAHLQF010000006.1"/>
</dbReference>
<reference evidence="1 2" key="1">
    <citation type="submission" date="2021-06" db="EMBL/GenBank/DDBJ databases">
        <authorList>
            <person name="Sun Q."/>
            <person name="Li D."/>
        </authorList>
    </citation>
    <scope>NUCLEOTIDE SEQUENCE [LARGE SCALE GENOMIC DNA]</scope>
    <source>
        <strain evidence="1 2">MSJ-11</strain>
    </source>
</reference>
<name>A0ABS6EPY9_9CLOT</name>
<evidence type="ECO:0000313" key="2">
    <source>
        <dbReference type="Proteomes" id="UP000726170"/>
    </source>
</evidence>